<dbReference type="FunFam" id="2.40.50.100:FF:000054">
    <property type="entry name" value="Exosome complex exonuclease RRP40"/>
    <property type="match status" value="1"/>
</dbReference>
<evidence type="ECO:0000256" key="8">
    <source>
        <dbReference type="ARBA" id="ARBA00023054"/>
    </source>
</evidence>
<feature type="coiled-coil region" evidence="12">
    <location>
        <begin position="488"/>
        <end position="543"/>
    </location>
</feature>
<dbReference type="FunFam" id="3.30.1520.10:FF:000060">
    <property type="entry name" value="Phox (PX) domain-containing protein"/>
    <property type="match status" value="1"/>
</dbReference>
<keyword evidence="14" id="KW-1133">Transmembrane helix</keyword>
<sequence length="909" mass="101595">MQRQSPPKHRHDGTSPLRLGMDWSPPPRNWNGRDTVWPHDFRTGWSYCVTVPSWTLLANSKNSDPVVVSVQSLEGVTTTRGILKRFNDFLKLLADLKRAFPKQSFPSAPPRGILRVKSREMLEERRYSLEDWMTKLLSNIELARSVVVASFLELEATARSACQVVDQNASDSSDDGNITSLSSLVHPNLSFLHSGGSSLLSSDYSSDTAYETSELGSASLGQDDVSETGTGDLTLDEDLTNPTEKLVKFTMSNIDKGLSMSQTIIEQLDDFPKHTVHLGYANDITEANLYNGKASKGVFRANDDLRRLSESETSQSVMHDRKLSAESANGFPSLAGETSISAILSSIADIQLDVHHCISVGNLEMPGSGRIVLPLKMHNKLNRILLTMNERLLNSKTDMEDLIARLNQETAVKEYLNRKVDDLEVELEITKQRNKENLEQALMTERQSVTHMQWDIEELRQKTFEMELKLKSKADGSSHAKSSGNSTIDESHELLQEMDATKQQLEDLSRRYVELESKSKADIKVLVREVKSLRLSHMELEKELSRSLTEKSDTEKLLQQERKIVENKLEARKKLVSDCKILHDRLKVNNTNLSMGEQCNLREDLSEVSNALQGQIEVQLLLGFDETASEDELRKIMADIYAENINMKKHVSSAMRVTSSLKDENEKHERVLVSLYLSVLLVLCLHPVVLLFVTEEARNMGTEVSTSPTSLIDQTVVPGDVVLDLSNMTNQTIKLGSGLRQDNDVISAMRAGKLRYSKPNKYWVESSHKRYIPRPEDHVLGIVVDCKGEVSTLLYTRVVKTNTGMNPELSCVDESGKAAVFGPLKDGFMFETSTGLSRMLLSSPTCPVLEALGKKLSFETAFGLNGRCWVHAAAPRIVIIVANALMNSETLSGTQQKIMVEKLLEKISD</sequence>
<dbReference type="GO" id="GO:0003723">
    <property type="term" value="F:RNA binding"/>
    <property type="evidence" value="ECO:0007669"/>
    <property type="project" value="UniProtKB-KW"/>
</dbReference>
<dbReference type="InterPro" id="IPR044588">
    <property type="entry name" value="EREX-like"/>
</dbReference>
<dbReference type="InterPro" id="IPR036612">
    <property type="entry name" value="KH_dom_type_1_sf"/>
</dbReference>
<protein>
    <recommendedName>
        <fullName evidence="15">PX domain-containing protein</fullName>
    </recommendedName>
</protein>
<organism evidence="16 17">
    <name type="scientific">Arabidopsis arenosa</name>
    <name type="common">Sand rock-cress</name>
    <name type="synonym">Cardaminopsis arenosa</name>
    <dbReference type="NCBI Taxonomy" id="38785"/>
    <lineage>
        <taxon>Eukaryota</taxon>
        <taxon>Viridiplantae</taxon>
        <taxon>Streptophyta</taxon>
        <taxon>Embryophyta</taxon>
        <taxon>Tracheophyta</taxon>
        <taxon>Spermatophyta</taxon>
        <taxon>Magnoliopsida</taxon>
        <taxon>eudicotyledons</taxon>
        <taxon>Gunneridae</taxon>
        <taxon>Pentapetalae</taxon>
        <taxon>rosids</taxon>
        <taxon>malvids</taxon>
        <taxon>Brassicales</taxon>
        <taxon>Brassicaceae</taxon>
        <taxon>Camelineae</taxon>
        <taxon>Arabidopsis</taxon>
    </lineage>
</organism>
<dbReference type="Gene3D" id="3.30.1520.10">
    <property type="entry name" value="Phox-like domain"/>
    <property type="match status" value="1"/>
</dbReference>
<dbReference type="Pfam" id="PF15985">
    <property type="entry name" value="KH_6"/>
    <property type="match status" value="1"/>
</dbReference>
<evidence type="ECO:0000256" key="5">
    <source>
        <dbReference type="ARBA" id="ARBA00022753"/>
    </source>
</evidence>
<dbReference type="CDD" id="cd22526">
    <property type="entry name" value="KH-I_Rrp40"/>
    <property type="match status" value="1"/>
</dbReference>
<dbReference type="PROSITE" id="PS50195">
    <property type="entry name" value="PX"/>
    <property type="match status" value="1"/>
</dbReference>
<evidence type="ECO:0000256" key="13">
    <source>
        <dbReference type="SAM" id="MobiDB-lite"/>
    </source>
</evidence>
<dbReference type="SUPFAM" id="SSF50249">
    <property type="entry name" value="Nucleic acid-binding proteins"/>
    <property type="match status" value="1"/>
</dbReference>
<accession>A0A8S2A2Y8</accession>
<keyword evidence="10 14" id="KW-0472">Membrane</keyword>
<feature type="coiled-coil region" evidence="12">
    <location>
        <begin position="389"/>
        <end position="440"/>
    </location>
</feature>
<dbReference type="EMBL" id="LR999454">
    <property type="protein sequence ID" value="CAE6008535.1"/>
    <property type="molecule type" value="Genomic_DNA"/>
</dbReference>
<keyword evidence="9" id="KW-0446">Lipid-binding</keyword>
<keyword evidence="14" id="KW-0812">Transmembrane</keyword>
<dbReference type="InterPro" id="IPR041054">
    <property type="entry name" value="Rrp40_N_euk"/>
</dbReference>
<evidence type="ECO:0000256" key="7">
    <source>
        <dbReference type="ARBA" id="ARBA00022927"/>
    </source>
</evidence>
<evidence type="ECO:0000313" key="17">
    <source>
        <dbReference type="Proteomes" id="UP000682877"/>
    </source>
</evidence>
<dbReference type="SMART" id="SM00312">
    <property type="entry name" value="PX"/>
    <property type="match status" value="1"/>
</dbReference>
<evidence type="ECO:0000259" key="15">
    <source>
        <dbReference type="PROSITE" id="PS50195"/>
    </source>
</evidence>
<dbReference type="GO" id="GO:0035091">
    <property type="term" value="F:phosphatidylinositol binding"/>
    <property type="evidence" value="ECO:0007669"/>
    <property type="project" value="InterPro"/>
</dbReference>
<evidence type="ECO:0000256" key="12">
    <source>
        <dbReference type="SAM" id="Coils"/>
    </source>
</evidence>
<dbReference type="InterPro" id="IPR049469">
    <property type="entry name" value="RRP40_KH-I"/>
</dbReference>
<dbReference type="SUPFAM" id="SSF54791">
    <property type="entry name" value="Eukaryotic type KH-domain (KH-domain type I)"/>
    <property type="match status" value="1"/>
</dbReference>
<reference evidence="16" key="1">
    <citation type="submission" date="2021-01" db="EMBL/GenBank/DDBJ databases">
        <authorList>
            <person name="Bezrukov I."/>
        </authorList>
    </citation>
    <scope>NUCLEOTIDE SEQUENCE</scope>
</reference>
<comment type="function">
    <text evidence="11">Acts as an effector of RABF2A and RABF2B. Involved in vacuolar transport of storage proteins. Regulates membrane trafficking to protein storage vacuoles (PSVs). Binds specifically to phosphatidylinositol 3-monophosphate (PtdIns3P).</text>
</comment>
<feature type="domain" description="PX" evidence="15">
    <location>
        <begin position="1"/>
        <end position="159"/>
    </location>
</feature>
<dbReference type="GO" id="GO:0005829">
    <property type="term" value="C:cytosol"/>
    <property type="evidence" value="ECO:0007669"/>
    <property type="project" value="UniProtKB-SubCell"/>
</dbReference>
<evidence type="ECO:0000256" key="6">
    <source>
        <dbReference type="ARBA" id="ARBA00022884"/>
    </source>
</evidence>
<feature type="transmembrane region" description="Helical" evidence="14">
    <location>
        <begin position="671"/>
        <end position="693"/>
    </location>
</feature>
<dbReference type="Pfam" id="PF18311">
    <property type="entry name" value="Rrp40_N"/>
    <property type="match status" value="1"/>
</dbReference>
<dbReference type="Gene3D" id="2.40.50.100">
    <property type="match status" value="1"/>
</dbReference>
<keyword evidence="7" id="KW-0653">Protein transport</keyword>
<dbReference type="Proteomes" id="UP000682877">
    <property type="component" value="Chromosome 4"/>
</dbReference>
<evidence type="ECO:0000256" key="14">
    <source>
        <dbReference type="SAM" id="Phobius"/>
    </source>
</evidence>
<comment type="subcellular location">
    <subcellularLocation>
        <location evidence="2">Cytoplasm</location>
        <location evidence="2">Cytosol</location>
    </subcellularLocation>
    <subcellularLocation>
        <location evidence="1">Endosome membrane</location>
        <topology evidence="1">Peripheral membrane protein</topology>
    </subcellularLocation>
</comment>
<evidence type="ECO:0000256" key="1">
    <source>
        <dbReference type="ARBA" id="ARBA00004481"/>
    </source>
</evidence>
<dbReference type="GO" id="GO:0010008">
    <property type="term" value="C:endosome membrane"/>
    <property type="evidence" value="ECO:0007669"/>
    <property type="project" value="UniProtKB-SubCell"/>
</dbReference>
<keyword evidence="3" id="KW-0813">Transport</keyword>
<evidence type="ECO:0000256" key="3">
    <source>
        <dbReference type="ARBA" id="ARBA00022448"/>
    </source>
</evidence>
<dbReference type="GO" id="GO:0015031">
    <property type="term" value="P:protein transport"/>
    <property type="evidence" value="ECO:0007669"/>
    <property type="project" value="UniProtKB-KW"/>
</dbReference>
<evidence type="ECO:0000256" key="11">
    <source>
        <dbReference type="ARBA" id="ARBA00055681"/>
    </source>
</evidence>
<dbReference type="Gene3D" id="3.30.1370.10">
    <property type="entry name" value="K Homology domain, type 1"/>
    <property type="match status" value="1"/>
</dbReference>
<evidence type="ECO:0000256" key="2">
    <source>
        <dbReference type="ARBA" id="ARBA00004514"/>
    </source>
</evidence>
<evidence type="ECO:0000313" key="16">
    <source>
        <dbReference type="EMBL" id="CAE6008535.1"/>
    </source>
</evidence>
<feature type="region of interest" description="Disordered" evidence="13">
    <location>
        <begin position="213"/>
        <end position="237"/>
    </location>
</feature>
<feature type="region of interest" description="Disordered" evidence="13">
    <location>
        <begin position="1"/>
        <end position="25"/>
    </location>
</feature>
<proteinExistence type="predicted"/>
<keyword evidence="5" id="KW-0967">Endosome</keyword>
<name>A0A8S2A2Y8_ARAAE</name>
<dbReference type="Gene3D" id="2.40.50.140">
    <property type="entry name" value="Nucleic acid-binding proteins"/>
    <property type="match status" value="1"/>
</dbReference>
<dbReference type="InterPro" id="IPR036871">
    <property type="entry name" value="PX_dom_sf"/>
</dbReference>
<dbReference type="InterPro" id="IPR012340">
    <property type="entry name" value="NA-bd_OB-fold"/>
</dbReference>
<dbReference type="FunFam" id="3.30.1370.10:FF:000038">
    <property type="entry name" value="exosome complex component RRP40"/>
    <property type="match status" value="1"/>
</dbReference>
<dbReference type="SUPFAM" id="SSF110324">
    <property type="entry name" value="Ribosomal L27 protein-like"/>
    <property type="match status" value="1"/>
</dbReference>
<evidence type="ECO:0000256" key="9">
    <source>
        <dbReference type="ARBA" id="ARBA00023121"/>
    </source>
</evidence>
<evidence type="ECO:0000256" key="10">
    <source>
        <dbReference type="ARBA" id="ARBA00023136"/>
    </source>
</evidence>
<feature type="compositionally biased region" description="Basic residues" evidence="13">
    <location>
        <begin position="1"/>
        <end position="11"/>
    </location>
</feature>
<keyword evidence="4" id="KW-0963">Cytoplasm</keyword>
<dbReference type="InterPro" id="IPR004088">
    <property type="entry name" value="KH_dom_type_1"/>
</dbReference>
<gene>
    <name evidence="16" type="ORF">AARE701A_LOCUS9562</name>
</gene>
<dbReference type="InterPro" id="IPR001683">
    <property type="entry name" value="PX_dom"/>
</dbReference>
<keyword evidence="8 12" id="KW-0175">Coiled coil</keyword>
<evidence type="ECO:0000256" key="4">
    <source>
        <dbReference type="ARBA" id="ARBA00022490"/>
    </source>
</evidence>
<keyword evidence="17" id="KW-1185">Reference proteome</keyword>
<dbReference type="Pfam" id="PF00787">
    <property type="entry name" value="PX"/>
    <property type="match status" value="1"/>
</dbReference>
<dbReference type="PANTHER" id="PTHR46856">
    <property type="entry name" value="PX DOMAIN-CONTAINING PROTEIN EREL1-RELATED"/>
    <property type="match status" value="1"/>
</dbReference>
<dbReference type="SUPFAM" id="SSF64268">
    <property type="entry name" value="PX domain"/>
    <property type="match status" value="1"/>
</dbReference>
<dbReference type="PANTHER" id="PTHR46856:SF1">
    <property type="entry name" value="PX DOMAIN-CONTAINING PROTEIN EREL1-RELATED"/>
    <property type="match status" value="1"/>
</dbReference>
<keyword evidence="6" id="KW-0694">RNA-binding</keyword>
<dbReference type="AlphaFoldDB" id="A0A8S2A2Y8"/>